<evidence type="ECO:0000256" key="1">
    <source>
        <dbReference type="SAM" id="MobiDB-lite"/>
    </source>
</evidence>
<keyword evidence="2" id="KW-0812">Transmembrane</keyword>
<reference evidence="3" key="1">
    <citation type="journal article" date="2019" name="Nat. Commun.">
        <title>Genome-wide association mapping of date palm fruit traits.</title>
        <authorList>
            <person name="Hazzouri K.M."/>
            <person name="Gros-Balthazard M."/>
            <person name="Flowers J.M."/>
            <person name="Copetti D."/>
            <person name="Lemansour A."/>
            <person name="Lebrun M."/>
            <person name="Masmoudi K."/>
            <person name="Ferrand S."/>
            <person name="Dhar M.I."/>
            <person name="Fresquez Z.A."/>
            <person name="Rosas U."/>
            <person name="Zhang J."/>
            <person name="Talag J."/>
            <person name="Lee S."/>
            <person name="Kudrna D."/>
            <person name="Powell R.F."/>
            <person name="Leitch I.J."/>
            <person name="Krueger R.R."/>
            <person name="Wing R.A."/>
            <person name="Amiri K.M.A."/>
            <person name="Purugganan M.D."/>
        </authorList>
    </citation>
    <scope>NUCLEOTIDE SEQUENCE [LARGE SCALE GENOMIC DNA]</scope>
    <source>
        <strain evidence="3">cv. Khalas</strain>
    </source>
</reference>
<evidence type="ECO:0000313" key="3">
    <source>
        <dbReference type="Proteomes" id="UP000228380"/>
    </source>
</evidence>
<feature type="region of interest" description="Disordered" evidence="1">
    <location>
        <begin position="150"/>
        <end position="169"/>
    </location>
</feature>
<organism evidence="3 4">
    <name type="scientific">Phoenix dactylifera</name>
    <name type="common">Date palm</name>
    <dbReference type="NCBI Taxonomy" id="42345"/>
    <lineage>
        <taxon>Eukaryota</taxon>
        <taxon>Viridiplantae</taxon>
        <taxon>Streptophyta</taxon>
        <taxon>Embryophyta</taxon>
        <taxon>Tracheophyta</taxon>
        <taxon>Spermatophyta</taxon>
        <taxon>Magnoliopsida</taxon>
        <taxon>Liliopsida</taxon>
        <taxon>Arecaceae</taxon>
        <taxon>Coryphoideae</taxon>
        <taxon>Phoeniceae</taxon>
        <taxon>Phoenix</taxon>
    </lineage>
</organism>
<name>A0A8B9AA60_PHODC</name>
<evidence type="ECO:0000313" key="4">
    <source>
        <dbReference type="RefSeq" id="XP_038982607.1"/>
    </source>
</evidence>
<dbReference type="GeneID" id="103721617"/>
<evidence type="ECO:0000256" key="2">
    <source>
        <dbReference type="SAM" id="Phobius"/>
    </source>
</evidence>
<dbReference type="RefSeq" id="XP_038982607.1">
    <property type="nucleotide sequence ID" value="XM_039126679.1"/>
</dbReference>
<accession>A0A8B9AA60</accession>
<protein>
    <submittedName>
        <fullName evidence="4">Uncharacterized protein LOC103721617 isoform X1</fullName>
    </submittedName>
</protein>
<keyword evidence="2" id="KW-1133">Transmembrane helix</keyword>
<dbReference type="OrthoDB" id="8598182at2759"/>
<gene>
    <name evidence="4" type="primary">LOC103721617</name>
</gene>
<keyword evidence="3" id="KW-1185">Reference proteome</keyword>
<sequence length="169" mass="18741">MAAGSSSPQPVIARPPALGPVYFVLSLLFLSLYGVSVYLSPVWARGKEENEGEGEGEHLVSLLIAIHIYKYPTSLGSSERSERVRPEKPVNGVFARGLALLRSSQLQPTPTRRSFRPAFLISTEARNILLRQLYQKSEEKLRPKRAASDLLTPDHGYKQPRGAFADCSY</sequence>
<dbReference type="Proteomes" id="UP000228380">
    <property type="component" value="Chromosome 5"/>
</dbReference>
<dbReference type="KEGG" id="pda:103721617"/>
<reference evidence="4" key="2">
    <citation type="submission" date="2025-08" db="UniProtKB">
        <authorList>
            <consortium name="RefSeq"/>
        </authorList>
    </citation>
    <scope>IDENTIFICATION</scope>
    <source>
        <tissue evidence="4">Young leaves</tissue>
    </source>
</reference>
<keyword evidence="2" id="KW-0472">Membrane</keyword>
<dbReference type="AlphaFoldDB" id="A0A8B9AA60"/>
<proteinExistence type="predicted"/>
<feature type="transmembrane region" description="Helical" evidence="2">
    <location>
        <begin position="20"/>
        <end position="39"/>
    </location>
</feature>